<feature type="compositionally biased region" description="Polar residues" evidence="6">
    <location>
        <begin position="400"/>
        <end position="430"/>
    </location>
</feature>
<feature type="compositionally biased region" description="Basic and acidic residues" evidence="6">
    <location>
        <begin position="473"/>
        <end position="492"/>
    </location>
</feature>
<evidence type="ECO:0000313" key="8">
    <source>
        <dbReference type="EMBL" id="KAK5997724.1"/>
    </source>
</evidence>
<keyword evidence="9" id="KW-1185">Reference proteome</keyword>
<accession>A0ABR0SZU3</accession>
<evidence type="ECO:0000259" key="7">
    <source>
        <dbReference type="Pfam" id="PF09779"/>
    </source>
</evidence>
<name>A0ABR0SZU3_9HYPO</name>
<comment type="subcellular location">
    <subcellularLocation>
        <location evidence="1">Nucleus inner membrane</location>
        <topology evidence="1">Multi-pass membrane protein</topology>
    </subcellularLocation>
</comment>
<gene>
    <name evidence="8" type="ORF">PT974_00080</name>
</gene>
<evidence type="ECO:0000256" key="1">
    <source>
        <dbReference type="ARBA" id="ARBA00004473"/>
    </source>
</evidence>
<reference evidence="8 9" key="1">
    <citation type="submission" date="2024-01" db="EMBL/GenBank/DDBJ databases">
        <title>Complete genome of Cladobotryum mycophilum ATHUM6906.</title>
        <authorList>
            <person name="Christinaki A.C."/>
            <person name="Myridakis A.I."/>
            <person name="Kouvelis V.N."/>
        </authorList>
    </citation>
    <scope>NUCLEOTIDE SEQUENCE [LARGE SCALE GENOMIC DNA]</scope>
    <source>
        <strain evidence="8 9">ATHUM6906</strain>
    </source>
</reference>
<evidence type="ECO:0000256" key="3">
    <source>
        <dbReference type="ARBA" id="ARBA00022989"/>
    </source>
</evidence>
<comment type="caution">
    <text evidence="8">The sequence shown here is derived from an EMBL/GenBank/DDBJ whole genome shotgun (WGS) entry which is preliminary data.</text>
</comment>
<dbReference type="InterPro" id="IPR018617">
    <property type="entry name" value="Ima1_N"/>
</dbReference>
<evidence type="ECO:0000256" key="6">
    <source>
        <dbReference type="SAM" id="MobiDB-lite"/>
    </source>
</evidence>
<sequence>MNGEITDPPAVESSKLSTKQYAVASRAASPALPTDNIFCETCLKNQRLFTASLAQYLPDDPSHPDYADLERKYYRFRKDLEKRYPQVCADCAGKVDSRIRQAGYTAKTDHLRRMMEKSKGRKVQKRMTPLDLANAAGRWLWWGGLLMQMLWHLVNMAHALQQHDQGMYDPDDQSALSMITTWLNRFAASLPPAEDLIQWSITAGFLSGWWNPHFVQVNRGFTRHLLGFTQWYSFQGLIIFLRFLFRAVISMQGGKAQSKPAQLSVHLAMTAIMSFIYSLARGSIRVDTTPLFGPSEKTISAPSSQVPSPARKRVEEPQTLAEALNEALESTGPAYKTPMRNPMTRQDHHLLPSARASNKLFQPLKGDSPISFSNFGISDGPPPTVQQVQYSDEMDWSPIPTHTSSHRAFQQTPTSKPRSFGQSPTQPNTNAFWYKVPAAPVNPAQRLRNPPNAPFLRQKQEPEEDNGPHFRGRRAEQGYGREDTPQENRIDFKPPSFFAPEKPDEANALADFFGQSFSLGQETMESEHGTTQTDDALDTAGQNSYELCTITALFPSWLLMSFTAIPYRKELQLAALGLAGIIALQSIGSASQKRPIYQQQQEQQQQQAASPNLSAYMLSLLSVAELGTICWASWQIWTVENPDPLYGAGTLGLMLLHQAWGYFM</sequence>
<evidence type="ECO:0000256" key="4">
    <source>
        <dbReference type="ARBA" id="ARBA00023136"/>
    </source>
</evidence>
<dbReference type="Pfam" id="PF09779">
    <property type="entry name" value="Ima1_N"/>
    <property type="match status" value="1"/>
</dbReference>
<protein>
    <submittedName>
        <fullName evidence="8">Integral inner nuclear membrane protein ima1</fullName>
    </submittedName>
</protein>
<keyword evidence="2" id="KW-0812">Transmembrane</keyword>
<proteinExistence type="predicted"/>
<evidence type="ECO:0000256" key="5">
    <source>
        <dbReference type="ARBA" id="ARBA00023242"/>
    </source>
</evidence>
<keyword evidence="5" id="KW-0539">Nucleus</keyword>
<evidence type="ECO:0000256" key="2">
    <source>
        <dbReference type="ARBA" id="ARBA00022692"/>
    </source>
</evidence>
<feature type="region of interest" description="Disordered" evidence="6">
    <location>
        <begin position="395"/>
        <end position="430"/>
    </location>
</feature>
<dbReference type="EMBL" id="JAVFKD010000001">
    <property type="protein sequence ID" value="KAK5997724.1"/>
    <property type="molecule type" value="Genomic_DNA"/>
</dbReference>
<feature type="region of interest" description="Disordered" evidence="6">
    <location>
        <begin position="442"/>
        <end position="499"/>
    </location>
</feature>
<organism evidence="8 9">
    <name type="scientific">Cladobotryum mycophilum</name>
    <dbReference type="NCBI Taxonomy" id="491253"/>
    <lineage>
        <taxon>Eukaryota</taxon>
        <taxon>Fungi</taxon>
        <taxon>Dikarya</taxon>
        <taxon>Ascomycota</taxon>
        <taxon>Pezizomycotina</taxon>
        <taxon>Sordariomycetes</taxon>
        <taxon>Hypocreomycetidae</taxon>
        <taxon>Hypocreales</taxon>
        <taxon>Hypocreaceae</taxon>
        <taxon>Cladobotryum</taxon>
    </lineage>
</organism>
<dbReference type="PANTHER" id="PTHR28538">
    <property type="entry name" value="INTEGRAL INNER NUCLEAR MEMBRANE PROTEIN IMA1"/>
    <property type="match status" value="1"/>
</dbReference>
<keyword evidence="4" id="KW-0472">Membrane</keyword>
<dbReference type="Proteomes" id="UP001338125">
    <property type="component" value="Unassembled WGS sequence"/>
</dbReference>
<dbReference type="InterPro" id="IPR042321">
    <property type="entry name" value="Ima1"/>
</dbReference>
<feature type="domain" description="Ima1 N-terminal" evidence="7">
    <location>
        <begin position="2"/>
        <end position="95"/>
    </location>
</feature>
<keyword evidence="3" id="KW-1133">Transmembrane helix</keyword>
<evidence type="ECO:0000313" key="9">
    <source>
        <dbReference type="Proteomes" id="UP001338125"/>
    </source>
</evidence>
<dbReference type="PANTHER" id="PTHR28538:SF1">
    <property type="entry name" value="INTEGRAL INNER NUCLEAR MEMBRANE PROTEIN IMA1"/>
    <property type="match status" value="1"/>
</dbReference>